<dbReference type="OrthoDB" id="4090560at2759"/>
<name>A0A9P8T000_9ASCO</name>
<feature type="region of interest" description="Disordered" evidence="1">
    <location>
        <begin position="235"/>
        <end position="328"/>
    </location>
</feature>
<dbReference type="EMBL" id="JAEUBE010000504">
    <property type="protein sequence ID" value="KAH3660395.1"/>
    <property type="molecule type" value="Genomic_DNA"/>
</dbReference>
<sequence>MSHLDRFKVTLNESLDKSQKCLDTLVELRQKKQLDEQDLKNLNVFHKEAVLDNVALINGKNEIKIEYNKLSDASLKKLHSGYHQFNNMKVQRYKGQNLKNESLTAEFTKLIAQIPELRLDPILDDESDESDQAFLKSLRKNALDIRVQFAKSDFSELLDESSVSRVEQILKNEEVRKFRLVQLSDRHYEKERTSLQSMSLKWQNRLSGLTKFIKEDSQKIQQDINSVYDEIRETDALELEEDDELDEDEDELDEENEEEDGEEADEVDATQNEAVEAEQDEELQSDGHEDALGQNGDDENDVASDVEMTNSKPDTPEQGGASDIELEE</sequence>
<gene>
    <name evidence="2" type="ORF">OGAPHI_006981</name>
</gene>
<dbReference type="AlphaFoldDB" id="A0A9P8T000"/>
<protein>
    <submittedName>
        <fullName evidence="2">Uncharacterized protein</fullName>
    </submittedName>
</protein>
<keyword evidence="3" id="KW-1185">Reference proteome</keyword>
<dbReference type="RefSeq" id="XP_046058098.1">
    <property type="nucleotide sequence ID" value="XM_046208326.1"/>
</dbReference>
<proteinExistence type="predicted"/>
<feature type="compositionally biased region" description="Acidic residues" evidence="1">
    <location>
        <begin position="236"/>
        <end position="268"/>
    </location>
</feature>
<comment type="caution">
    <text evidence="2">The sequence shown here is derived from an EMBL/GenBank/DDBJ whole genome shotgun (WGS) entry which is preliminary data.</text>
</comment>
<dbReference type="Proteomes" id="UP000769157">
    <property type="component" value="Unassembled WGS sequence"/>
</dbReference>
<evidence type="ECO:0000313" key="2">
    <source>
        <dbReference type="EMBL" id="KAH3660395.1"/>
    </source>
</evidence>
<evidence type="ECO:0000313" key="3">
    <source>
        <dbReference type="Proteomes" id="UP000769157"/>
    </source>
</evidence>
<dbReference type="GeneID" id="70238945"/>
<reference evidence="2" key="1">
    <citation type="journal article" date="2021" name="Open Biol.">
        <title>Shared evolutionary footprints suggest mitochondrial oxidative damage underlies multiple complex I losses in fungi.</title>
        <authorList>
            <person name="Schikora-Tamarit M.A."/>
            <person name="Marcet-Houben M."/>
            <person name="Nosek J."/>
            <person name="Gabaldon T."/>
        </authorList>
    </citation>
    <scope>NUCLEOTIDE SEQUENCE</scope>
    <source>
        <strain evidence="2">CBS6075</strain>
    </source>
</reference>
<reference evidence="2" key="2">
    <citation type="submission" date="2021-01" db="EMBL/GenBank/DDBJ databases">
        <authorList>
            <person name="Schikora-Tamarit M.A."/>
        </authorList>
    </citation>
    <scope>NUCLEOTIDE SEQUENCE</scope>
    <source>
        <strain evidence="2">CBS6075</strain>
    </source>
</reference>
<organism evidence="2 3">
    <name type="scientific">Ogataea philodendri</name>
    <dbReference type="NCBI Taxonomy" id="1378263"/>
    <lineage>
        <taxon>Eukaryota</taxon>
        <taxon>Fungi</taxon>
        <taxon>Dikarya</taxon>
        <taxon>Ascomycota</taxon>
        <taxon>Saccharomycotina</taxon>
        <taxon>Pichiomycetes</taxon>
        <taxon>Pichiales</taxon>
        <taxon>Pichiaceae</taxon>
        <taxon>Ogataea</taxon>
    </lineage>
</organism>
<evidence type="ECO:0000256" key="1">
    <source>
        <dbReference type="SAM" id="MobiDB-lite"/>
    </source>
</evidence>
<accession>A0A9P8T000</accession>
<feature type="compositionally biased region" description="Acidic residues" evidence="1">
    <location>
        <begin position="275"/>
        <end position="284"/>
    </location>
</feature>